<sequence length="261" mass="29782">MGQTMNEKLFPTRYIPDFKIPLDHTETIDVRMRLATQKIKLSIYLPKNATDISRTIIYIHGNGENIYLIDGYMYVYANMHNSRVVSFDWCGYGDSTGSASEFSMLRCTNTVFNFVKQKYQISNSDIIVWGNSIGSVSSIYMGSIYPDLKCCIAQSPPASSNDVWGKSCVNRLKSYQRIINVECPIYIIHGTSDKIVPFRNAVKLVQNFDGIIDFELTDVFEGVKMFKTWNLRLFAVMGGEHNNLQSLFSEQLEFCVKQAMD</sequence>
<dbReference type="Proteomes" id="UP001642409">
    <property type="component" value="Unassembled WGS sequence"/>
</dbReference>
<feature type="domain" description="AB hydrolase-1" evidence="1">
    <location>
        <begin position="55"/>
        <end position="161"/>
    </location>
</feature>
<dbReference type="EMBL" id="CATOUU010000788">
    <property type="protein sequence ID" value="CAI9948397.1"/>
    <property type="molecule type" value="Genomic_DNA"/>
</dbReference>
<protein>
    <submittedName>
        <fullName evidence="2">Alpha/beta hydrolase family protein</fullName>
    </submittedName>
    <submittedName>
        <fullName evidence="3">Alpha/beta_hydrolase family protein</fullName>
    </submittedName>
</protein>
<keyword evidence="4" id="KW-1185">Reference proteome</keyword>
<reference evidence="3 4" key="2">
    <citation type="submission" date="2024-07" db="EMBL/GenBank/DDBJ databases">
        <authorList>
            <person name="Akdeniz Z."/>
        </authorList>
    </citation>
    <scope>NUCLEOTIDE SEQUENCE [LARGE SCALE GENOMIC DNA]</scope>
</reference>
<organism evidence="2">
    <name type="scientific">Hexamita inflata</name>
    <dbReference type="NCBI Taxonomy" id="28002"/>
    <lineage>
        <taxon>Eukaryota</taxon>
        <taxon>Metamonada</taxon>
        <taxon>Diplomonadida</taxon>
        <taxon>Hexamitidae</taxon>
        <taxon>Hexamitinae</taxon>
        <taxon>Hexamita</taxon>
    </lineage>
</organism>
<dbReference type="PANTHER" id="PTHR12277:SF81">
    <property type="entry name" value="PROTEIN ABHD13"/>
    <property type="match status" value="1"/>
</dbReference>
<dbReference type="AlphaFoldDB" id="A0AA86Q2C7"/>
<proteinExistence type="predicted"/>
<evidence type="ECO:0000313" key="3">
    <source>
        <dbReference type="EMBL" id="CAL6034853.1"/>
    </source>
</evidence>
<comment type="caution">
    <text evidence="2">The sequence shown here is derived from an EMBL/GenBank/DDBJ whole genome shotgun (WGS) entry which is preliminary data.</text>
</comment>
<dbReference type="PANTHER" id="PTHR12277">
    <property type="entry name" value="ALPHA/BETA HYDROLASE DOMAIN-CONTAINING PROTEIN"/>
    <property type="match status" value="1"/>
</dbReference>
<dbReference type="SUPFAM" id="SSF53474">
    <property type="entry name" value="alpha/beta-Hydrolases"/>
    <property type="match status" value="1"/>
</dbReference>
<evidence type="ECO:0000313" key="2">
    <source>
        <dbReference type="EMBL" id="CAI9948397.1"/>
    </source>
</evidence>
<evidence type="ECO:0000313" key="4">
    <source>
        <dbReference type="Proteomes" id="UP001642409"/>
    </source>
</evidence>
<keyword evidence="2" id="KW-0378">Hydrolase</keyword>
<evidence type="ECO:0000259" key="1">
    <source>
        <dbReference type="Pfam" id="PF00561"/>
    </source>
</evidence>
<dbReference type="InterPro" id="IPR029058">
    <property type="entry name" value="AB_hydrolase_fold"/>
</dbReference>
<dbReference type="Pfam" id="PF00561">
    <property type="entry name" value="Abhydrolase_1"/>
    <property type="match status" value="1"/>
</dbReference>
<gene>
    <name evidence="3" type="ORF">HINF_LOCUS35651</name>
    <name evidence="2" type="ORF">HINF_LOCUS36042</name>
</gene>
<name>A0AA86Q2C7_9EUKA</name>
<reference evidence="2" key="1">
    <citation type="submission" date="2023-06" db="EMBL/GenBank/DDBJ databases">
        <authorList>
            <person name="Kurt Z."/>
        </authorList>
    </citation>
    <scope>NUCLEOTIDE SEQUENCE</scope>
</reference>
<accession>A0AA86Q2C7</accession>
<dbReference type="InterPro" id="IPR000073">
    <property type="entry name" value="AB_hydrolase_1"/>
</dbReference>
<dbReference type="GO" id="GO:0016787">
    <property type="term" value="F:hydrolase activity"/>
    <property type="evidence" value="ECO:0007669"/>
    <property type="project" value="UniProtKB-KW"/>
</dbReference>
<dbReference type="EMBL" id="CAXDID020000129">
    <property type="protein sequence ID" value="CAL6034853.1"/>
    <property type="molecule type" value="Genomic_DNA"/>
</dbReference>
<dbReference type="Gene3D" id="3.40.50.1820">
    <property type="entry name" value="alpha/beta hydrolase"/>
    <property type="match status" value="1"/>
</dbReference>